<dbReference type="AlphaFoldDB" id="A0A1Y1IDF1"/>
<dbReference type="OrthoDB" id="418237at2759"/>
<protein>
    <recommendedName>
        <fullName evidence="3">Reverse transcriptase Ty1/copia-type domain-containing protein</fullName>
    </recommendedName>
</protein>
<proteinExistence type="predicted"/>
<dbReference type="STRING" id="105231.A0A1Y1IDF1"/>
<dbReference type="Proteomes" id="UP000054558">
    <property type="component" value="Unassembled WGS sequence"/>
</dbReference>
<evidence type="ECO:0008006" key="3">
    <source>
        <dbReference type="Google" id="ProtNLM"/>
    </source>
</evidence>
<gene>
    <name evidence="1" type="ORF">KFL_003920010</name>
</gene>
<sequence length="113" mass="12589">MADAALVTGIIAGDRVYVVVWVDDILVATRGADRIAKRSKHIDAIHHFARERVARKEAAFAYRMTEDMKADNMTKALAPGKFKKCKSDIGFAKVISVWGSVEIRALRVPDLFE</sequence>
<evidence type="ECO:0000313" key="1">
    <source>
        <dbReference type="EMBL" id="GAQ87982.1"/>
    </source>
</evidence>
<name>A0A1Y1IDF1_KLENI</name>
<keyword evidence="2" id="KW-1185">Reference proteome</keyword>
<dbReference type="EMBL" id="DF237341">
    <property type="protein sequence ID" value="GAQ87982.1"/>
    <property type="molecule type" value="Genomic_DNA"/>
</dbReference>
<reference evidence="1 2" key="1">
    <citation type="journal article" date="2014" name="Nat. Commun.">
        <title>Klebsormidium flaccidum genome reveals primary factors for plant terrestrial adaptation.</title>
        <authorList>
            <person name="Hori K."/>
            <person name="Maruyama F."/>
            <person name="Fujisawa T."/>
            <person name="Togashi T."/>
            <person name="Yamamoto N."/>
            <person name="Seo M."/>
            <person name="Sato S."/>
            <person name="Yamada T."/>
            <person name="Mori H."/>
            <person name="Tajima N."/>
            <person name="Moriyama T."/>
            <person name="Ikeuchi M."/>
            <person name="Watanabe M."/>
            <person name="Wada H."/>
            <person name="Kobayashi K."/>
            <person name="Saito M."/>
            <person name="Masuda T."/>
            <person name="Sasaki-Sekimoto Y."/>
            <person name="Mashiguchi K."/>
            <person name="Awai K."/>
            <person name="Shimojima M."/>
            <person name="Masuda S."/>
            <person name="Iwai M."/>
            <person name="Nobusawa T."/>
            <person name="Narise T."/>
            <person name="Kondo S."/>
            <person name="Saito H."/>
            <person name="Sato R."/>
            <person name="Murakawa M."/>
            <person name="Ihara Y."/>
            <person name="Oshima-Yamada Y."/>
            <person name="Ohtaka K."/>
            <person name="Satoh M."/>
            <person name="Sonobe K."/>
            <person name="Ishii M."/>
            <person name="Ohtani R."/>
            <person name="Kanamori-Sato M."/>
            <person name="Honoki R."/>
            <person name="Miyazaki D."/>
            <person name="Mochizuki H."/>
            <person name="Umetsu J."/>
            <person name="Higashi K."/>
            <person name="Shibata D."/>
            <person name="Kamiya Y."/>
            <person name="Sato N."/>
            <person name="Nakamura Y."/>
            <person name="Tabata S."/>
            <person name="Ida S."/>
            <person name="Kurokawa K."/>
            <person name="Ohta H."/>
        </authorList>
    </citation>
    <scope>NUCLEOTIDE SEQUENCE [LARGE SCALE GENOMIC DNA]</scope>
    <source>
        <strain evidence="1 2">NIES-2285</strain>
    </source>
</reference>
<organism evidence="1 2">
    <name type="scientific">Klebsormidium nitens</name>
    <name type="common">Green alga</name>
    <name type="synonym">Ulothrix nitens</name>
    <dbReference type="NCBI Taxonomy" id="105231"/>
    <lineage>
        <taxon>Eukaryota</taxon>
        <taxon>Viridiplantae</taxon>
        <taxon>Streptophyta</taxon>
        <taxon>Klebsormidiophyceae</taxon>
        <taxon>Klebsormidiales</taxon>
        <taxon>Klebsormidiaceae</taxon>
        <taxon>Klebsormidium</taxon>
    </lineage>
</organism>
<evidence type="ECO:0000313" key="2">
    <source>
        <dbReference type="Proteomes" id="UP000054558"/>
    </source>
</evidence>
<accession>A0A1Y1IDF1</accession>